<reference evidence="2 3" key="1">
    <citation type="journal article" date="2014" name="Nat. Genet.">
        <title>Genome and transcriptome of the porcine whipworm Trichuris suis.</title>
        <authorList>
            <person name="Jex A.R."/>
            <person name="Nejsum P."/>
            <person name="Schwarz E.M."/>
            <person name="Hu L."/>
            <person name="Young N.D."/>
            <person name="Hall R.S."/>
            <person name="Korhonen P.K."/>
            <person name="Liao S."/>
            <person name="Thamsborg S."/>
            <person name="Xia J."/>
            <person name="Xu P."/>
            <person name="Wang S."/>
            <person name="Scheerlinck J.P."/>
            <person name="Hofmann A."/>
            <person name="Sternberg P.W."/>
            <person name="Wang J."/>
            <person name="Gasser R.B."/>
        </authorList>
    </citation>
    <scope>NUCLEOTIDE SEQUENCE [LARGE SCALE GENOMIC DNA]</scope>
    <source>
        <strain evidence="2">DCEP-RM93M</strain>
    </source>
</reference>
<dbReference type="Proteomes" id="UP000030764">
    <property type="component" value="Unassembled WGS sequence"/>
</dbReference>
<dbReference type="EMBL" id="KL365107">
    <property type="protein sequence ID" value="KFD44730.1"/>
    <property type="molecule type" value="Genomic_DNA"/>
</dbReference>
<dbReference type="InterPro" id="IPR043502">
    <property type="entry name" value="DNA/RNA_pol_sf"/>
</dbReference>
<dbReference type="Gene3D" id="3.30.70.270">
    <property type="match status" value="1"/>
</dbReference>
<dbReference type="PANTHER" id="PTHR37984">
    <property type="entry name" value="PROTEIN CBG26694"/>
    <property type="match status" value="1"/>
</dbReference>
<dbReference type="InterPro" id="IPR050951">
    <property type="entry name" value="Retrovirus_Pol_polyprotein"/>
</dbReference>
<proteinExistence type="predicted"/>
<dbReference type="InterPro" id="IPR043128">
    <property type="entry name" value="Rev_trsase/Diguanyl_cyclase"/>
</dbReference>
<dbReference type="Pfam" id="PF17919">
    <property type="entry name" value="RT_RNaseH_2"/>
    <property type="match status" value="1"/>
</dbReference>
<dbReference type="SUPFAM" id="SSF56672">
    <property type="entry name" value="DNA/RNA polymerases"/>
    <property type="match status" value="1"/>
</dbReference>
<evidence type="ECO:0000259" key="1">
    <source>
        <dbReference type="Pfam" id="PF17919"/>
    </source>
</evidence>
<feature type="domain" description="Reverse transcriptase/retrotransposon-derived protein RNase H-like" evidence="1">
    <location>
        <begin position="31"/>
        <end position="76"/>
    </location>
</feature>
<keyword evidence="3" id="KW-1185">Reference proteome</keyword>
<name>A0A085LID4_9BILA</name>
<gene>
    <name evidence="2" type="ORF">M513_14393</name>
</gene>
<evidence type="ECO:0000313" key="3">
    <source>
        <dbReference type="Proteomes" id="UP000030764"/>
    </source>
</evidence>
<protein>
    <recommendedName>
        <fullName evidence="1">Reverse transcriptase/retrotransposon-derived protein RNase H-like domain-containing protein</fullName>
    </recommendedName>
</protein>
<dbReference type="AlphaFoldDB" id="A0A085LID4"/>
<organism evidence="2 3">
    <name type="scientific">Trichuris suis</name>
    <name type="common">pig whipworm</name>
    <dbReference type="NCBI Taxonomy" id="68888"/>
    <lineage>
        <taxon>Eukaryota</taxon>
        <taxon>Metazoa</taxon>
        <taxon>Ecdysozoa</taxon>
        <taxon>Nematoda</taxon>
        <taxon>Enoplea</taxon>
        <taxon>Dorylaimia</taxon>
        <taxon>Trichinellida</taxon>
        <taxon>Trichuridae</taxon>
        <taxon>Trichuris</taxon>
    </lineage>
</organism>
<accession>A0A085LID4</accession>
<sequence>MVNHFGRFIEKLAEKPKPLRDLLKENVGLVWDAPQQQAFDELKLDLQNSVELAPFNTAYRTIVSTDASSTGLGLSPVSKKMCQESDVLLHLHLVA</sequence>
<dbReference type="InterPro" id="IPR041577">
    <property type="entry name" value="RT_RNaseH_2"/>
</dbReference>
<evidence type="ECO:0000313" key="2">
    <source>
        <dbReference type="EMBL" id="KFD44730.1"/>
    </source>
</evidence>
<dbReference type="PANTHER" id="PTHR37984:SF9">
    <property type="entry name" value="INTEGRASE CATALYTIC DOMAIN-CONTAINING PROTEIN"/>
    <property type="match status" value="1"/>
</dbReference>